<organism evidence="6 9">
    <name type="scientific">Parasedimentitalea maritima</name>
    <dbReference type="NCBI Taxonomy" id="2578117"/>
    <lineage>
        <taxon>Bacteria</taxon>
        <taxon>Pseudomonadati</taxon>
        <taxon>Pseudomonadota</taxon>
        <taxon>Alphaproteobacteria</taxon>
        <taxon>Rhodobacterales</taxon>
        <taxon>Paracoccaceae</taxon>
        <taxon>Parasedimentitalea</taxon>
    </lineage>
</organism>
<dbReference type="SUPFAM" id="SSF48498">
    <property type="entry name" value="Tetracyclin repressor-like, C-terminal domain"/>
    <property type="match status" value="1"/>
</dbReference>
<dbReference type="InterPro" id="IPR009057">
    <property type="entry name" value="Homeodomain-like_sf"/>
</dbReference>
<evidence type="ECO:0000256" key="2">
    <source>
        <dbReference type="ARBA" id="ARBA00023125"/>
    </source>
</evidence>
<evidence type="ECO:0000259" key="5">
    <source>
        <dbReference type="PROSITE" id="PS50977"/>
    </source>
</evidence>
<dbReference type="AlphaFoldDB" id="A0A5R8ZEN7"/>
<dbReference type="PROSITE" id="PS50977">
    <property type="entry name" value="HTH_TETR_2"/>
    <property type="match status" value="1"/>
</dbReference>
<keyword evidence="2 4" id="KW-0238">DNA-binding</keyword>
<evidence type="ECO:0000256" key="1">
    <source>
        <dbReference type="ARBA" id="ARBA00023015"/>
    </source>
</evidence>
<name>A0A5R8ZEN7_9RHOB</name>
<sequence>MRANKRDELVQKALSVFYLNGFHATGMDMLVKETGISKTSMYKHFKTKEDLILASLRLRDELFRNMIQRRQEELSETPKGQVLALFDVLGEWFNSPEFHGCMFIKASSEFQEPNHPIRRQSAEHKLLLAEHIEKLLVLAGYDNTNTLTRQLMVLKEGAIIAAHVSQSETAAQDAKTIAETILEGANPKS</sequence>
<dbReference type="OrthoDB" id="9787680at2"/>
<dbReference type="Pfam" id="PF00440">
    <property type="entry name" value="TetR_N"/>
    <property type="match status" value="1"/>
</dbReference>
<dbReference type="EMBL" id="VAUA01000005">
    <property type="protein sequence ID" value="TLP64250.1"/>
    <property type="molecule type" value="Genomic_DNA"/>
</dbReference>
<gene>
    <name evidence="7" type="ORF">FEE96_10710</name>
    <name evidence="6" type="ORF">GP644_22130</name>
</gene>
<feature type="domain" description="HTH tetR-type" evidence="5">
    <location>
        <begin position="3"/>
        <end position="63"/>
    </location>
</feature>
<evidence type="ECO:0000256" key="3">
    <source>
        <dbReference type="ARBA" id="ARBA00023163"/>
    </source>
</evidence>
<keyword evidence="8" id="KW-1185">Reference proteome</keyword>
<dbReference type="Gene3D" id="1.10.357.10">
    <property type="entry name" value="Tetracycline Repressor, domain 2"/>
    <property type="match status" value="1"/>
</dbReference>
<keyword evidence="1" id="KW-0805">Transcription regulation</keyword>
<reference evidence="7 8" key="1">
    <citation type="submission" date="2019-05" db="EMBL/GenBank/DDBJ databases">
        <title>Draft genome sequence of Pelagicola sp. DSW4-44.</title>
        <authorList>
            <person name="Oh J."/>
        </authorList>
    </citation>
    <scope>NUCLEOTIDE SEQUENCE [LARGE SCALE GENOMIC DNA]</scope>
    <source>
        <strain evidence="7 8">DSW4-44</strain>
    </source>
</reference>
<keyword evidence="3" id="KW-0804">Transcription</keyword>
<reference evidence="6 9" key="2">
    <citation type="submission" date="2019-12" db="EMBL/GenBank/DDBJ databases">
        <authorList>
            <person name="Zhang Y.-J."/>
        </authorList>
    </citation>
    <scope>NUCLEOTIDE SEQUENCE [LARGE SCALE GENOMIC DNA]</scope>
    <source>
        <strain evidence="6 9">H18S-6</strain>
    </source>
</reference>
<dbReference type="InterPro" id="IPR036271">
    <property type="entry name" value="Tet_transcr_reg_TetR-rel_C_sf"/>
</dbReference>
<evidence type="ECO:0000256" key="4">
    <source>
        <dbReference type="PROSITE-ProRule" id="PRU00335"/>
    </source>
</evidence>
<dbReference type="Proteomes" id="UP000441586">
    <property type="component" value="Unassembled WGS sequence"/>
</dbReference>
<feature type="DNA-binding region" description="H-T-H motif" evidence="4">
    <location>
        <begin position="26"/>
        <end position="45"/>
    </location>
</feature>
<comment type="caution">
    <text evidence="6">The sequence shown here is derived from an EMBL/GenBank/DDBJ whole genome shotgun (WGS) entry which is preliminary data.</text>
</comment>
<protein>
    <submittedName>
        <fullName evidence="6">TetR family transcriptional regulator</fullName>
    </submittedName>
</protein>
<evidence type="ECO:0000313" key="7">
    <source>
        <dbReference type="EMBL" id="TLP64250.1"/>
    </source>
</evidence>
<dbReference type="PANTHER" id="PTHR47506:SF1">
    <property type="entry name" value="HTH-TYPE TRANSCRIPTIONAL REGULATOR YJDC"/>
    <property type="match status" value="1"/>
</dbReference>
<dbReference type="PANTHER" id="PTHR47506">
    <property type="entry name" value="TRANSCRIPTIONAL REGULATORY PROTEIN"/>
    <property type="match status" value="1"/>
</dbReference>
<accession>A0A5R8ZEN7</accession>
<dbReference type="EMBL" id="WSFO01000019">
    <property type="protein sequence ID" value="KAE9625524.1"/>
    <property type="molecule type" value="Genomic_DNA"/>
</dbReference>
<dbReference type="RefSeq" id="WP_138163043.1">
    <property type="nucleotide sequence ID" value="NZ_VAUA01000005.1"/>
</dbReference>
<proteinExistence type="predicted"/>
<dbReference type="Proteomes" id="UP000305041">
    <property type="component" value="Unassembled WGS sequence"/>
</dbReference>
<dbReference type="PRINTS" id="PR00455">
    <property type="entry name" value="HTHTETR"/>
</dbReference>
<evidence type="ECO:0000313" key="8">
    <source>
        <dbReference type="Proteomes" id="UP000305041"/>
    </source>
</evidence>
<evidence type="ECO:0000313" key="9">
    <source>
        <dbReference type="Proteomes" id="UP000441586"/>
    </source>
</evidence>
<dbReference type="GO" id="GO:0003677">
    <property type="term" value="F:DNA binding"/>
    <property type="evidence" value="ECO:0007669"/>
    <property type="project" value="UniProtKB-UniRule"/>
</dbReference>
<evidence type="ECO:0000313" key="6">
    <source>
        <dbReference type="EMBL" id="KAE9625524.1"/>
    </source>
</evidence>
<accession>A0A6A4RCK3</accession>
<dbReference type="InterPro" id="IPR001647">
    <property type="entry name" value="HTH_TetR"/>
</dbReference>
<dbReference type="SUPFAM" id="SSF46689">
    <property type="entry name" value="Homeodomain-like"/>
    <property type="match status" value="1"/>
</dbReference>